<feature type="domain" description="Cyclic nucleotide-binding" evidence="12">
    <location>
        <begin position="387"/>
        <end position="493"/>
    </location>
</feature>
<evidence type="ECO:0000256" key="3">
    <source>
        <dbReference type="ARBA" id="ARBA00022692"/>
    </source>
</evidence>
<comment type="subcellular location">
    <subcellularLocation>
        <location evidence="1">Membrane</location>
        <topology evidence="1">Multi-pass membrane protein</topology>
    </subcellularLocation>
</comment>
<evidence type="ECO:0000256" key="5">
    <source>
        <dbReference type="ARBA" id="ARBA00023065"/>
    </source>
</evidence>
<dbReference type="Gene3D" id="1.10.287.70">
    <property type="match status" value="1"/>
</dbReference>
<proteinExistence type="predicted"/>
<dbReference type="PROSITE" id="PS50042">
    <property type="entry name" value="CNMP_BINDING_3"/>
    <property type="match status" value="1"/>
</dbReference>
<dbReference type="GO" id="GO:0030553">
    <property type="term" value="F:cGMP binding"/>
    <property type="evidence" value="ECO:0007669"/>
    <property type="project" value="TreeGrafter"/>
</dbReference>
<evidence type="ECO:0000256" key="8">
    <source>
        <dbReference type="ARBA" id="ARBA00023303"/>
    </source>
</evidence>
<dbReference type="InterPro" id="IPR005821">
    <property type="entry name" value="Ion_trans_dom"/>
</dbReference>
<feature type="region of interest" description="Disordered" evidence="10">
    <location>
        <begin position="574"/>
        <end position="687"/>
    </location>
</feature>
<keyword evidence="6 11" id="KW-0472">Membrane</keyword>
<feature type="transmembrane region" description="Helical" evidence="11">
    <location>
        <begin position="211"/>
        <end position="234"/>
    </location>
</feature>
<dbReference type="SUPFAM" id="SSF51206">
    <property type="entry name" value="cAMP-binding domain-like"/>
    <property type="match status" value="1"/>
</dbReference>
<dbReference type="Gene3D" id="1.20.5.300">
    <property type="match status" value="1"/>
</dbReference>
<dbReference type="Ensembl" id="ENSPSTT00000013175.1">
    <property type="protein sequence ID" value="ENSPSTP00000012560.1"/>
    <property type="gene ID" value="ENSPSTG00000008867.1"/>
</dbReference>
<dbReference type="Gene3D" id="1.10.287.630">
    <property type="entry name" value="Helix hairpin bin"/>
    <property type="match status" value="1"/>
</dbReference>
<keyword evidence="14" id="KW-1185">Reference proteome</keyword>
<dbReference type="GO" id="GO:0044877">
    <property type="term" value="F:protein-containing complex binding"/>
    <property type="evidence" value="ECO:0007669"/>
    <property type="project" value="TreeGrafter"/>
</dbReference>
<dbReference type="GO" id="GO:0017071">
    <property type="term" value="C:intracellular cyclic nucleotide activated cation channel complex"/>
    <property type="evidence" value="ECO:0007669"/>
    <property type="project" value="TreeGrafter"/>
</dbReference>
<dbReference type="InterPro" id="IPR032406">
    <property type="entry name" value="CLZ_dom"/>
</dbReference>
<keyword evidence="7" id="KW-1071">Ligand-gated ion channel</keyword>
<dbReference type="PANTHER" id="PTHR45638:SF2">
    <property type="entry name" value="CYCLIC NUCLEOTIDE-GATED CATION CHANNEL ALPHA-4"/>
    <property type="match status" value="1"/>
</dbReference>
<dbReference type="SMART" id="SM00100">
    <property type="entry name" value="cNMP"/>
    <property type="match status" value="1"/>
</dbReference>
<keyword evidence="4 11" id="KW-1133">Transmembrane helix</keyword>
<dbReference type="GO" id="GO:0005223">
    <property type="term" value="F:intracellularly cGMP-activated cation channel activity"/>
    <property type="evidence" value="ECO:0007669"/>
    <property type="project" value="TreeGrafter"/>
</dbReference>
<dbReference type="Proteomes" id="UP000694428">
    <property type="component" value="Unplaced"/>
</dbReference>
<evidence type="ECO:0000256" key="4">
    <source>
        <dbReference type="ARBA" id="ARBA00022989"/>
    </source>
</evidence>
<evidence type="ECO:0000256" key="2">
    <source>
        <dbReference type="ARBA" id="ARBA00022448"/>
    </source>
</evidence>
<evidence type="ECO:0000313" key="13">
    <source>
        <dbReference type="Ensembl" id="ENSPSTP00000012560.1"/>
    </source>
</evidence>
<name>A0A8C9F9G9_PAVCR</name>
<protein>
    <submittedName>
        <fullName evidence="13">Cyclic nucleotide gated channel subunit alpha 4</fullName>
    </submittedName>
</protein>
<dbReference type="PROSITE" id="PS00889">
    <property type="entry name" value="CNMP_BINDING_2"/>
    <property type="match status" value="1"/>
</dbReference>
<keyword evidence="3 11" id="KW-0812">Transmembrane</keyword>
<evidence type="ECO:0000256" key="7">
    <source>
        <dbReference type="ARBA" id="ARBA00023286"/>
    </source>
</evidence>
<dbReference type="Pfam" id="PF00520">
    <property type="entry name" value="Ion_trans"/>
    <property type="match status" value="1"/>
</dbReference>
<evidence type="ECO:0000256" key="9">
    <source>
        <dbReference type="SAM" id="Coils"/>
    </source>
</evidence>
<evidence type="ECO:0000256" key="6">
    <source>
        <dbReference type="ARBA" id="ARBA00023136"/>
    </source>
</evidence>
<feature type="coiled-coil region" evidence="9">
    <location>
        <begin position="529"/>
        <end position="556"/>
    </location>
</feature>
<dbReference type="AlphaFoldDB" id="A0A8C9F9G9"/>
<dbReference type="InterPro" id="IPR018490">
    <property type="entry name" value="cNMP-bd_dom_sf"/>
</dbReference>
<evidence type="ECO:0000259" key="12">
    <source>
        <dbReference type="PROSITE" id="PS50042"/>
    </source>
</evidence>
<dbReference type="Pfam" id="PF16526">
    <property type="entry name" value="CLZ"/>
    <property type="match status" value="1"/>
</dbReference>
<dbReference type="InterPro" id="IPR014710">
    <property type="entry name" value="RmlC-like_jellyroll"/>
</dbReference>
<evidence type="ECO:0000256" key="10">
    <source>
        <dbReference type="SAM" id="MobiDB-lite"/>
    </source>
</evidence>
<dbReference type="CDD" id="cd00038">
    <property type="entry name" value="CAP_ED"/>
    <property type="match status" value="1"/>
</dbReference>
<evidence type="ECO:0000313" key="14">
    <source>
        <dbReference type="Proteomes" id="UP000694428"/>
    </source>
</evidence>
<dbReference type="Pfam" id="PF00027">
    <property type="entry name" value="cNMP_binding"/>
    <property type="match status" value="1"/>
</dbReference>
<keyword evidence="2" id="KW-0813">Transport</keyword>
<dbReference type="GO" id="GO:0005222">
    <property type="term" value="F:intracellularly cAMP-activated cation channel activity"/>
    <property type="evidence" value="ECO:0007669"/>
    <property type="project" value="TreeGrafter"/>
</dbReference>
<feature type="transmembrane region" description="Helical" evidence="11">
    <location>
        <begin position="76"/>
        <end position="100"/>
    </location>
</feature>
<evidence type="ECO:0000256" key="11">
    <source>
        <dbReference type="SAM" id="Phobius"/>
    </source>
</evidence>
<feature type="transmembrane region" description="Helical" evidence="11">
    <location>
        <begin position="254"/>
        <end position="271"/>
    </location>
</feature>
<reference evidence="13" key="1">
    <citation type="submission" date="2025-08" db="UniProtKB">
        <authorList>
            <consortium name="Ensembl"/>
        </authorList>
    </citation>
    <scope>IDENTIFICATION</scope>
</reference>
<keyword evidence="5" id="KW-0406">Ion transport</keyword>
<dbReference type="GO" id="GO:0005886">
    <property type="term" value="C:plasma membrane"/>
    <property type="evidence" value="ECO:0007669"/>
    <property type="project" value="TreeGrafter"/>
</dbReference>
<dbReference type="SUPFAM" id="SSF81324">
    <property type="entry name" value="Voltage-gated potassium channels"/>
    <property type="match status" value="1"/>
</dbReference>
<dbReference type="PANTHER" id="PTHR45638">
    <property type="entry name" value="CYCLIC NUCLEOTIDE-GATED CATION CHANNEL SUBUNIT A"/>
    <property type="match status" value="1"/>
</dbReference>
<dbReference type="Gene3D" id="2.60.120.10">
    <property type="entry name" value="Jelly Rolls"/>
    <property type="match status" value="1"/>
</dbReference>
<dbReference type="InterPro" id="IPR018488">
    <property type="entry name" value="cNMP-bd_CS"/>
</dbReference>
<sequence length="732" mass="79522">GCGENGAGRWAWPGGGRGGAGCSGEGGSQSPGNGVGRCDAGREGAASQCDVSAPCAPSRSTAETRRWILDPAGERYYWWLSAMVLPVLYNWVVIICRCCFTEAQERHAALWLSLDCVSDAFYLLDIAVRLHTGLLEEGILVLDGDRIRRRYLHSSSFRWDVASVLPTELLCLRLRSALRANRCLRAPRLFEAFDRRETRTAHPHAFRIAKLMLYVFVAIHWNACLYFALSVSLGLGSDTWVHPNGSRPGFARPLRQYLHSFYISTLILTTVGDTPEPRREEEFLFMTAGFLLAVLGFATIMGSMSSVIANMSAADASFYPEHGPVRRYLRAHGVAGRLVRRVAAWHEHLRAQRKLAEERAVLRHLPERLRAEVAASVHLPALSKVGLFQSCERGVLEALVLRLRPQVFGPGEFVCRQGDVGREMYFIREGRLEVLGADGVTQLAVLGEGLYFGEISLINIPGNRSGNRRTADIRSIGYADLFCLAKEDLAEVLTEFPSARVLLEAKGREILLRMDKLDVHAEAAAAAAREEAEHRARVLEAALEALQTRTARLLAQLESSALKLALRIGRLESRLLPPGAPRPQHRPGAQRTAVPGGGSDCAGAANVPSGGGREPREPQGSPRSIAPSRAARTWGCQRRVMPAPDCSAPGGSVRGRVRARSGARDRQGSVPGSGSTAFPPPARCPRAGARPAWHRVLAPRPGTACAAGGPQELPGTAQGWHAEPLPGALRCL</sequence>
<dbReference type="InterPro" id="IPR050866">
    <property type="entry name" value="CNG_cation_channel"/>
</dbReference>
<accession>A0A8C9F9G9</accession>
<keyword evidence="8" id="KW-0407">Ion channel</keyword>
<organism evidence="13 14">
    <name type="scientific">Pavo cristatus</name>
    <name type="common">Indian peafowl</name>
    <name type="synonym">Blue peafowl</name>
    <dbReference type="NCBI Taxonomy" id="9049"/>
    <lineage>
        <taxon>Eukaryota</taxon>
        <taxon>Metazoa</taxon>
        <taxon>Chordata</taxon>
        <taxon>Craniata</taxon>
        <taxon>Vertebrata</taxon>
        <taxon>Euteleostomi</taxon>
        <taxon>Archelosauria</taxon>
        <taxon>Archosauria</taxon>
        <taxon>Dinosauria</taxon>
        <taxon>Saurischia</taxon>
        <taxon>Theropoda</taxon>
        <taxon>Coelurosauria</taxon>
        <taxon>Aves</taxon>
        <taxon>Neognathae</taxon>
        <taxon>Galloanserae</taxon>
        <taxon>Galliformes</taxon>
        <taxon>Phasianidae</taxon>
        <taxon>Phasianinae</taxon>
        <taxon>Pavo</taxon>
    </lineage>
</organism>
<reference evidence="13" key="2">
    <citation type="submission" date="2025-09" db="UniProtKB">
        <authorList>
            <consortium name="Ensembl"/>
        </authorList>
    </citation>
    <scope>IDENTIFICATION</scope>
</reference>
<keyword evidence="9" id="KW-0175">Coiled coil</keyword>
<dbReference type="FunFam" id="2.60.120.10:FF:000002">
    <property type="entry name" value="Cyclic nucleotide gated channel alpha 1a"/>
    <property type="match status" value="1"/>
</dbReference>
<dbReference type="InterPro" id="IPR000595">
    <property type="entry name" value="cNMP-bd_dom"/>
</dbReference>
<evidence type="ECO:0000256" key="1">
    <source>
        <dbReference type="ARBA" id="ARBA00004141"/>
    </source>
</evidence>
<dbReference type="PROSITE" id="PS00888">
    <property type="entry name" value="CNMP_BINDING_1"/>
    <property type="match status" value="1"/>
</dbReference>
<feature type="transmembrane region" description="Helical" evidence="11">
    <location>
        <begin position="283"/>
        <end position="304"/>
    </location>
</feature>